<dbReference type="InterPro" id="IPR008966">
    <property type="entry name" value="Adhesion_dom_sf"/>
</dbReference>
<dbReference type="EMBL" id="UGHF01000001">
    <property type="protein sequence ID" value="STO59117.1"/>
    <property type="molecule type" value="Genomic_DNA"/>
</dbReference>
<dbReference type="PANTHER" id="PTHR33420:SF14">
    <property type="entry name" value="TYPE 1 FIMBRIN D-MANNOSE SPECIFIC ADHESIN"/>
    <property type="match status" value="1"/>
</dbReference>
<evidence type="ECO:0000259" key="4">
    <source>
        <dbReference type="Pfam" id="PF00419"/>
    </source>
</evidence>
<evidence type="ECO:0000256" key="1">
    <source>
        <dbReference type="ARBA" id="ARBA00004561"/>
    </source>
</evidence>
<evidence type="ECO:0000256" key="3">
    <source>
        <dbReference type="ARBA" id="ARBA00023263"/>
    </source>
</evidence>
<dbReference type="PANTHER" id="PTHR33420">
    <property type="entry name" value="FIMBRIAL SUBUNIT ELFA-RELATED"/>
    <property type="match status" value="1"/>
</dbReference>
<organism evidence="5 6">
    <name type="scientific">Canicola haemoglobinophilus</name>
    <dbReference type="NCBI Taxonomy" id="733"/>
    <lineage>
        <taxon>Bacteria</taxon>
        <taxon>Pseudomonadati</taxon>
        <taxon>Pseudomonadota</taxon>
        <taxon>Gammaproteobacteria</taxon>
        <taxon>Pasteurellales</taxon>
        <taxon>Pasteurellaceae</taxon>
        <taxon>Canicola</taxon>
    </lineage>
</organism>
<proteinExistence type="inferred from homology"/>
<dbReference type="Gene3D" id="2.60.40.1090">
    <property type="entry name" value="Fimbrial-type adhesion domain"/>
    <property type="match status" value="1"/>
</dbReference>
<keyword evidence="6" id="KW-1185">Reference proteome</keyword>
<gene>
    <name evidence="5" type="primary">aef1D</name>
    <name evidence="5" type="ORF">NCTC1659_00342</name>
</gene>
<accession>A0A1V4B315</accession>
<keyword evidence="3" id="KW-0281">Fimbrium</keyword>
<protein>
    <submittedName>
        <fullName evidence="5">Fimbrial adhesin</fullName>
    </submittedName>
</protein>
<dbReference type="GO" id="GO:0043709">
    <property type="term" value="P:cell adhesion involved in single-species biofilm formation"/>
    <property type="evidence" value="ECO:0007669"/>
    <property type="project" value="TreeGrafter"/>
</dbReference>
<dbReference type="GO" id="GO:0009289">
    <property type="term" value="C:pilus"/>
    <property type="evidence" value="ECO:0007669"/>
    <property type="project" value="UniProtKB-SubCell"/>
</dbReference>
<evidence type="ECO:0000256" key="2">
    <source>
        <dbReference type="ARBA" id="ARBA00006671"/>
    </source>
</evidence>
<dbReference type="InterPro" id="IPR036937">
    <property type="entry name" value="Adhesion_dom_fimbrial_sf"/>
</dbReference>
<comment type="similarity">
    <text evidence="2">Belongs to the fimbrial protein family.</text>
</comment>
<dbReference type="InterPro" id="IPR000259">
    <property type="entry name" value="Adhesion_dom_fimbrial"/>
</dbReference>
<dbReference type="InterPro" id="IPR050263">
    <property type="entry name" value="Bact_Fimbrial_Adh_Pro"/>
</dbReference>
<reference evidence="5 6" key="1">
    <citation type="submission" date="2018-06" db="EMBL/GenBank/DDBJ databases">
        <authorList>
            <consortium name="Pathogen Informatics"/>
            <person name="Doyle S."/>
        </authorList>
    </citation>
    <scope>NUCLEOTIDE SEQUENCE [LARGE SCALE GENOMIC DNA]</scope>
    <source>
        <strain evidence="5 6">NCTC1659</strain>
    </source>
</reference>
<dbReference type="STRING" id="733.B0186_02070"/>
<dbReference type="RefSeq" id="WP_078217745.1">
    <property type="nucleotide sequence ID" value="NZ_MUXZ01000006.1"/>
</dbReference>
<feature type="domain" description="Fimbrial-type adhesion" evidence="4">
    <location>
        <begin position="238"/>
        <end position="387"/>
    </location>
</feature>
<comment type="subcellular location">
    <subcellularLocation>
        <location evidence="1">Fimbrium</location>
    </subcellularLocation>
</comment>
<sequence length="388" mass="43278">MNNGDFKVKKYFFVLGCLFFALFQREVWANRAFPQNMTIPIKNVDVSYTGRQIQERGNIVSNGFTVINNRAVELDADTEFRYAIDYKHTGVIKKCGTYDDYTLFCFKNYPNVGIVLEGGSDGEYDNKVNENAGNNRFRMYAENYLGGIALYPTHESQAGGAGANQRIYDLGISAKIVLLKELTQDITIPQMFIGTVNVSFCDYSSDPNNSSLCYYNYEYEGTTPVGYVSISGFKLKHIPKTCSITGNKDITVNLKPVFKREFKNNGDEILGGATKIGLKCSNVVEKLYVTFEDANNPNNTTNVLTTKGGAQKVGIVLKRTGPSGKTTVTYGKHPTDLNPRHVKDIKNKLLVAQKQTAPSLNLEAYYKRLGDIKPGNVEARATIKFTYE</sequence>
<dbReference type="Proteomes" id="UP000254329">
    <property type="component" value="Unassembled WGS sequence"/>
</dbReference>
<dbReference type="SUPFAM" id="SSF49401">
    <property type="entry name" value="Bacterial adhesins"/>
    <property type="match status" value="1"/>
</dbReference>
<evidence type="ECO:0000313" key="6">
    <source>
        <dbReference type="Proteomes" id="UP000254329"/>
    </source>
</evidence>
<evidence type="ECO:0000313" key="5">
    <source>
        <dbReference type="EMBL" id="STO59117.1"/>
    </source>
</evidence>
<dbReference type="Pfam" id="PF00419">
    <property type="entry name" value="Fimbrial"/>
    <property type="match status" value="1"/>
</dbReference>
<dbReference type="AlphaFoldDB" id="A0A1V4B315"/>
<name>A0A1V4B315_9PAST</name>